<proteinExistence type="predicted"/>
<gene>
    <name evidence="2" type="ORF">Tci_042941</name>
</gene>
<sequence length="291" mass="31846">MLTQQDIYAASSENRSPMLSKDNYVSWSSRLLRYAKSKPNGKFLVNSIKNGSYTDDELTKKEVKKMKADDQAIQTILTGLPKDVYAVVDRCDTAHEIWLRVEQMMKGIANQNENQTKNGNVVAARARGNGNGSNNNQIRCYNYRGLGIQLQAKEFDLMVVAGDIDEIEEVNANCILMANLQNASTSSTRTDKAPIYDSDGSPKGKSKASPRQPKHVPNSKKMLHLLHMDLCGLMRLESINGKRQPSVAPSPAPTSSAPQVLQTPTTSSTIADTALTLTNSSSQAIDIPNTS</sequence>
<name>A0A6L2MAC2_TANCI</name>
<evidence type="ECO:0000256" key="1">
    <source>
        <dbReference type="SAM" id="MobiDB-lite"/>
    </source>
</evidence>
<feature type="region of interest" description="Disordered" evidence="1">
    <location>
        <begin position="242"/>
        <end position="267"/>
    </location>
</feature>
<dbReference type="EMBL" id="BKCJ010006214">
    <property type="protein sequence ID" value="GEU70963.1"/>
    <property type="molecule type" value="Genomic_DNA"/>
</dbReference>
<feature type="compositionally biased region" description="Low complexity" evidence="1">
    <location>
        <begin position="245"/>
        <end position="258"/>
    </location>
</feature>
<feature type="region of interest" description="Disordered" evidence="1">
    <location>
        <begin position="186"/>
        <end position="219"/>
    </location>
</feature>
<reference evidence="2" key="1">
    <citation type="journal article" date="2019" name="Sci. Rep.">
        <title>Draft genome of Tanacetum cinerariifolium, the natural source of mosquito coil.</title>
        <authorList>
            <person name="Yamashiro T."/>
            <person name="Shiraishi A."/>
            <person name="Satake H."/>
            <person name="Nakayama K."/>
        </authorList>
    </citation>
    <scope>NUCLEOTIDE SEQUENCE</scope>
</reference>
<organism evidence="2">
    <name type="scientific">Tanacetum cinerariifolium</name>
    <name type="common">Dalmatian daisy</name>
    <name type="synonym">Chrysanthemum cinerariifolium</name>
    <dbReference type="NCBI Taxonomy" id="118510"/>
    <lineage>
        <taxon>Eukaryota</taxon>
        <taxon>Viridiplantae</taxon>
        <taxon>Streptophyta</taxon>
        <taxon>Embryophyta</taxon>
        <taxon>Tracheophyta</taxon>
        <taxon>Spermatophyta</taxon>
        <taxon>Magnoliopsida</taxon>
        <taxon>eudicotyledons</taxon>
        <taxon>Gunneridae</taxon>
        <taxon>Pentapetalae</taxon>
        <taxon>asterids</taxon>
        <taxon>campanulids</taxon>
        <taxon>Asterales</taxon>
        <taxon>Asteraceae</taxon>
        <taxon>Asteroideae</taxon>
        <taxon>Anthemideae</taxon>
        <taxon>Anthemidinae</taxon>
        <taxon>Tanacetum</taxon>
    </lineage>
</organism>
<evidence type="ECO:0000313" key="2">
    <source>
        <dbReference type="EMBL" id="GEU70963.1"/>
    </source>
</evidence>
<protein>
    <submittedName>
        <fullName evidence="2">Uncharacterized protein</fullName>
    </submittedName>
</protein>
<feature type="compositionally biased region" description="Basic residues" evidence="1">
    <location>
        <begin position="204"/>
        <end position="219"/>
    </location>
</feature>
<accession>A0A6L2MAC2</accession>
<dbReference type="AlphaFoldDB" id="A0A6L2MAC2"/>
<comment type="caution">
    <text evidence="2">The sequence shown here is derived from an EMBL/GenBank/DDBJ whole genome shotgun (WGS) entry which is preliminary data.</text>
</comment>